<dbReference type="InterPro" id="IPR012914">
    <property type="entry name" value="PucR_dom"/>
</dbReference>
<evidence type="ECO:0000259" key="2">
    <source>
        <dbReference type="Pfam" id="PF07905"/>
    </source>
</evidence>
<comment type="similarity">
    <text evidence="1">Belongs to the CdaR family.</text>
</comment>
<evidence type="ECO:0000259" key="3">
    <source>
        <dbReference type="Pfam" id="PF13556"/>
    </source>
</evidence>
<dbReference type="Gene3D" id="1.10.10.2840">
    <property type="entry name" value="PucR C-terminal helix-turn-helix domain"/>
    <property type="match status" value="1"/>
</dbReference>
<feature type="domain" description="PucR C-terminal helix-turn-helix" evidence="3">
    <location>
        <begin position="444"/>
        <end position="502"/>
    </location>
</feature>
<dbReference type="InterPro" id="IPR025736">
    <property type="entry name" value="PucR_C-HTH_dom"/>
</dbReference>
<evidence type="ECO:0000313" key="6">
    <source>
        <dbReference type="Proteomes" id="UP000197781"/>
    </source>
</evidence>
<proteinExistence type="inferred from homology"/>
<dbReference type="InterPro" id="IPR042070">
    <property type="entry name" value="PucR_C-HTH_sf"/>
</dbReference>
<dbReference type="Pfam" id="PF13556">
    <property type="entry name" value="HTH_30"/>
    <property type="match status" value="1"/>
</dbReference>
<feature type="domain" description="CdaR GGDEF-like" evidence="4">
    <location>
        <begin position="269"/>
        <end position="390"/>
    </location>
</feature>
<dbReference type="KEGG" id="bfm:BP422_05600"/>
<protein>
    <submittedName>
        <fullName evidence="5">Transcriptional regulator</fullName>
    </submittedName>
</protein>
<name>A0A220MDJ2_9BACL</name>
<dbReference type="InterPro" id="IPR041522">
    <property type="entry name" value="CdaR_GGDEF"/>
</dbReference>
<dbReference type="PANTHER" id="PTHR33744:SF1">
    <property type="entry name" value="DNA-BINDING TRANSCRIPTIONAL ACTIVATOR ADER"/>
    <property type="match status" value="1"/>
</dbReference>
<dbReference type="PANTHER" id="PTHR33744">
    <property type="entry name" value="CARBOHYDRATE DIACID REGULATOR"/>
    <property type="match status" value="1"/>
</dbReference>
<reference evidence="5 6" key="1">
    <citation type="submission" date="2016-11" db="EMBL/GenBank/DDBJ databases">
        <authorList>
            <person name="Jaros S."/>
            <person name="Januszkiewicz K."/>
            <person name="Wedrychowicz H."/>
        </authorList>
    </citation>
    <scope>NUCLEOTIDE SEQUENCE [LARGE SCALE GENOMIC DNA]</scope>
    <source>
        <strain evidence="5 6">NF2</strain>
    </source>
</reference>
<gene>
    <name evidence="5" type="ORF">BP422_05600</name>
</gene>
<sequence length="514" mass="58647">MTITIREALQLPDMVHTRLIAGAGGLDNPIRWVTIVEVLEDTSRLQEGEFLITTGFGLAEHTEKLASFIPSLAKQKLSGVAIHTGFYLREIPETFLTLADHYQLPLIEIPTEINFSTITKAILQPIMNRQFETLAYSSAIHNRMIDAALSKGGLPAIAGELAELTGGVVSLVDALGFEVTQHGSSETLPHDQAQEIAHRVPIRANREYFGTLTLTKPEHAWKELDDVALQHASTLCALEYVKERAVAATEWRLKGDFVEELLNGQQMTHTELESRCRMLGYPLAGHHLCVAVRVEVADQTMLGDMHQSVITLMRRLSDRHQRSYLLRERPHCLLFILPDDQTSLRLLEQLTSRWRGLHPELALQIALSNPCEQLPNVVSASEEAMFALQAYPLLAQSPQILRYQDMQGYQFLFPYHREKESLLRLWNPLLDPLIRYDTKYNQQLLETLEVYLAQNGNGLQTSQALYIHRHTLKYRLTQIEEKTGYRLEDAHQRWQLQLALMARRLQQQLYPSNR</sequence>
<evidence type="ECO:0000313" key="5">
    <source>
        <dbReference type="EMBL" id="ASJ53068.1"/>
    </source>
</evidence>
<dbReference type="RefSeq" id="WP_088906918.1">
    <property type="nucleotide sequence ID" value="NZ_CP018145.1"/>
</dbReference>
<dbReference type="EMBL" id="CP018145">
    <property type="protein sequence ID" value="ASJ53068.1"/>
    <property type="molecule type" value="Genomic_DNA"/>
</dbReference>
<dbReference type="Proteomes" id="UP000197781">
    <property type="component" value="Chromosome"/>
</dbReference>
<evidence type="ECO:0000259" key="4">
    <source>
        <dbReference type="Pfam" id="PF17853"/>
    </source>
</evidence>
<evidence type="ECO:0000256" key="1">
    <source>
        <dbReference type="ARBA" id="ARBA00006754"/>
    </source>
</evidence>
<dbReference type="Pfam" id="PF07905">
    <property type="entry name" value="PucR"/>
    <property type="match status" value="1"/>
</dbReference>
<accession>A0A220MDJ2</accession>
<organism evidence="5 6">
    <name type="scientific">Brevibacillus formosus</name>
    <dbReference type="NCBI Taxonomy" id="54913"/>
    <lineage>
        <taxon>Bacteria</taxon>
        <taxon>Bacillati</taxon>
        <taxon>Bacillota</taxon>
        <taxon>Bacilli</taxon>
        <taxon>Bacillales</taxon>
        <taxon>Paenibacillaceae</taxon>
        <taxon>Brevibacillus</taxon>
    </lineage>
</organism>
<dbReference type="Pfam" id="PF17853">
    <property type="entry name" value="GGDEF_2"/>
    <property type="match status" value="1"/>
</dbReference>
<dbReference type="InterPro" id="IPR051448">
    <property type="entry name" value="CdaR-like_regulators"/>
</dbReference>
<feature type="domain" description="Purine catabolism PurC-like" evidence="2">
    <location>
        <begin position="7"/>
        <end position="126"/>
    </location>
</feature>
<dbReference type="AlphaFoldDB" id="A0A220MDJ2"/>